<dbReference type="Proteomes" id="UP000199601">
    <property type="component" value="Unassembled WGS sequence"/>
</dbReference>
<accession>A0A0U1CXF2</accession>
<keyword evidence="4" id="KW-1185">Reference proteome</keyword>
<dbReference type="RefSeq" id="WP_090418446.1">
    <property type="nucleotide sequence ID" value="NZ_CTEC01000001.1"/>
</dbReference>
<evidence type="ECO:0000256" key="2">
    <source>
        <dbReference type="SAM" id="Phobius"/>
    </source>
</evidence>
<proteinExistence type="predicted"/>
<keyword evidence="2" id="KW-0812">Transmembrane</keyword>
<reference evidence="4" key="1">
    <citation type="submission" date="2015-03" db="EMBL/GenBank/DDBJ databases">
        <authorList>
            <person name="Urmite Genomes"/>
        </authorList>
    </citation>
    <scope>NUCLEOTIDE SEQUENCE [LARGE SCALE GENOMIC DNA]</scope>
    <source>
        <strain evidence="4">CSUR P1344</strain>
    </source>
</reference>
<dbReference type="EMBL" id="CTEC01000001">
    <property type="protein sequence ID" value="CQD03893.1"/>
    <property type="molecule type" value="Genomic_DNA"/>
</dbReference>
<feature type="compositionally biased region" description="Acidic residues" evidence="1">
    <location>
        <begin position="15"/>
        <end position="26"/>
    </location>
</feature>
<sequence length="162" mass="15848">MTDNAASDEAAAVPGDDETAAWDDDGAGGAETTIVPPPATEAAPELAWSLADSGDDDEARPHESWRAALVAAAAIAVLCGIGAALIMTLSRHESTDTELQGGTLAPVATKPAAALPPISTEPSPADIHAGVSPPLAAVSSSPGTAAASSDAAICARLSAAMN</sequence>
<organism evidence="3 4">
    <name type="scientific">Mycobacterium europaeum</name>
    <dbReference type="NCBI Taxonomy" id="761804"/>
    <lineage>
        <taxon>Bacteria</taxon>
        <taxon>Bacillati</taxon>
        <taxon>Actinomycetota</taxon>
        <taxon>Actinomycetes</taxon>
        <taxon>Mycobacteriales</taxon>
        <taxon>Mycobacteriaceae</taxon>
        <taxon>Mycobacterium</taxon>
        <taxon>Mycobacterium simiae complex</taxon>
    </lineage>
</organism>
<feature type="transmembrane region" description="Helical" evidence="2">
    <location>
        <begin position="67"/>
        <end position="89"/>
    </location>
</feature>
<feature type="compositionally biased region" description="Low complexity" evidence="1">
    <location>
        <begin position="30"/>
        <end position="45"/>
    </location>
</feature>
<evidence type="ECO:0000256" key="1">
    <source>
        <dbReference type="SAM" id="MobiDB-lite"/>
    </source>
</evidence>
<name>A0A0U1CXF2_9MYCO</name>
<feature type="region of interest" description="Disordered" evidence="1">
    <location>
        <begin position="1"/>
        <end position="47"/>
    </location>
</feature>
<gene>
    <name evidence="3" type="ORF">BN000_00676</name>
</gene>
<keyword evidence="2" id="KW-0472">Membrane</keyword>
<keyword evidence="2" id="KW-1133">Transmembrane helix</keyword>
<protein>
    <submittedName>
        <fullName evidence="3">Uncharacterized protein</fullName>
    </submittedName>
</protein>
<evidence type="ECO:0000313" key="4">
    <source>
        <dbReference type="Proteomes" id="UP000199601"/>
    </source>
</evidence>
<dbReference type="AlphaFoldDB" id="A0A0U1CXF2"/>
<evidence type="ECO:0000313" key="3">
    <source>
        <dbReference type="EMBL" id="CQD03893.1"/>
    </source>
</evidence>